<gene>
    <name evidence="2" type="ORF">GCM10023171_16510</name>
</gene>
<feature type="domain" description="TnsA endonuclease N-terminal" evidence="1">
    <location>
        <begin position="95"/>
        <end position="162"/>
    </location>
</feature>
<organism evidence="2 3">
    <name type="scientific">Microbacterium panaciterrae</name>
    <dbReference type="NCBI Taxonomy" id="985759"/>
    <lineage>
        <taxon>Bacteria</taxon>
        <taxon>Bacillati</taxon>
        <taxon>Actinomycetota</taxon>
        <taxon>Actinomycetes</taxon>
        <taxon>Micrococcales</taxon>
        <taxon>Microbacteriaceae</taxon>
        <taxon>Microbacterium</taxon>
    </lineage>
</organism>
<dbReference type="NCBIfam" id="NF033179">
    <property type="entry name" value="TnsA_like_Actin"/>
    <property type="match status" value="1"/>
</dbReference>
<dbReference type="InterPro" id="IPR048000">
    <property type="entry name" value="TnsA-like"/>
</dbReference>
<evidence type="ECO:0000259" key="1">
    <source>
        <dbReference type="Pfam" id="PF08722"/>
    </source>
</evidence>
<protein>
    <recommendedName>
        <fullName evidence="1">TnsA endonuclease N-terminal domain-containing protein</fullName>
    </recommendedName>
</protein>
<accession>A0ABP8PAL0</accession>
<dbReference type="Pfam" id="PF08722">
    <property type="entry name" value="Tn7_TnsA-like_N"/>
    <property type="match status" value="1"/>
</dbReference>
<dbReference type="EMBL" id="BAABGP010000010">
    <property type="protein sequence ID" value="GAA4484069.1"/>
    <property type="molecule type" value="Genomic_DNA"/>
</dbReference>
<dbReference type="RefSeq" id="WP_345186007.1">
    <property type="nucleotide sequence ID" value="NZ_BAABGP010000010.1"/>
</dbReference>
<reference evidence="3" key="1">
    <citation type="journal article" date="2019" name="Int. J. Syst. Evol. Microbiol.">
        <title>The Global Catalogue of Microorganisms (GCM) 10K type strain sequencing project: providing services to taxonomists for standard genome sequencing and annotation.</title>
        <authorList>
            <consortium name="The Broad Institute Genomics Platform"/>
            <consortium name="The Broad Institute Genome Sequencing Center for Infectious Disease"/>
            <person name="Wu L."/>
            <person name="Ma J."/>
        </authorList>
    </citation>
    <scope>NUCLEOTIDE SEQUENCE [LARGE SCALE GENOMIC DNA]</scope>
    <source>
        <strain evidence="3">JCM 17839</strain>
    </source>
</reference>
<keyword evidence="3" id="KW-1185">Reference proteome</keyword>
<name>A0ABP8PAL0_9MICO</name>
<proteinExistence type="predicted"/>
<comment type="caution">
    <text evidence="2">The sequence shown here is derived from an EMBL/GenBank/DDBJ whole genome shotgun (WGS) entry which is preliminary data.</text>
</comment>
<dbReference type="InterPro" id="IPR014833">
    <property type="entry name" value="TnsA_N"/>
</dbReference>
<evidence type="ECO:0000313" key="3">
    <source>
        <dbReference type="Proteomes" id="UP001500731"/>
    </source>
</evidence>
<sequence length="247" mass="28034">MTLTTNWLQAIDGTNALAATIRYSLHGFAREATPSDAGSVAFEETAPVRKFPDYPHKRNVEGRFWLASTGQHVPFESFWERAFLMSLDRTRSAEAVSSQPMWIHWRNPKRRHAPDYFVRRKDGTALLVDVRERSEIEPEDAAKFELTRRMAAALGWDYLVFDDLPGATQQNLRFLLRYRDPQWLDGVVLRDLPDSGEIRLVDLVALLGDPPNSALGAAYALIWSDVARCDLSRPLSMSAVIRFGADR</sequence>
<evidence type="ECO:0000313" key="2">
    <source>
        <dbReference type="EMBL" id="GAA4484069.1"/>
    </source>
</evidence>
<dbReference type="Proteomes" id="UP001500731">
    <property type="component" value="Unassembled WGS sequence"/>
</dbReference>